<dbReference type="Pfam" id="PF14226">
    <property type="entry name" value="DIOX_N"/>
    <property type="match status" value="1"/>
</dbReference>
<dbReference type="InterPro" id="IPR027443">
    <property type="entry name" value="IPNS-like_sf"/>
</dbReference>
<protein>
    <recommendedName>
        <fullName evidence="6">Fe2OG dioxygenase domain-containing protein</fullName>
    </recommendedName>
</protein>
<keyword evidence="3 5" id="KW-0560">Oxidoreductase</keyword>
<evidence type="ECO:0000256" key="3">
    <source>
        <dbReference type="ARBA" id="ARBA00023002"/>
    </source>
</evidence>
<dbReference type="GO" id="GO:0016491">
    <property type="term" value="F:oxidoreductase activity"/>
    <property type="evidence" value="ECO:0007669"/>
    <property type="project" value="UniProtKB-KW"/>
</dbReference>
<dbReference type="AlphaFoldDB" id="A0A507BM79"/>
<dbReference type="PROSITE" id="PS51471">
    <property type="entry name" value="FE2OG_OXY"/>
    <property type="match status" value="1"/>
</dbReference>
<evidence type="ECO:0000313" key="7">
    <source>
        <dbReference type="EMBL" id="TPX18609.1"/>
    </source>
</evidence>
<accession>A0A507BM79</accession>
<evidence type="ECO:0000313" key="8">
    <source>
        <dbReference type="Proteomes" id="UP000319257"/>
    </source>
</evidence>
<dbReference type="EMBL" id="SKBQ01000010">
    <property type="protein sequence ID" value="TPX18609.1"/>
    <property type="molecule type" value="Genomic_DNA"/>
</dbReference>
<reference evidence="7 8" key="1">
    <citation type="submission" date="2019-06" db="EMBL/GenBank/DDBJ databases">
        <title>Draft genome sequence of the filamentous fungus Phialemoniopsis curvata isolated from diesel fuel.</title>
        <authorList>
            <person name="Varaljay V.A."/>
            <person name="Lyon W.J."/>
            <person name="Crouch A.L."/>
            <person name="Drake C.E."/>
            <person name="Hollomon J.M."/>
            <person name="Nadeau L.J."/>
            <person name="Nunn H.S."/>
            <person name="Stevenson B.S."/>
            <person name="Bojanowski C.L."/>
            <person name="Crookes-Goodson W.J."/>
        </authorList>
    </citation>
    <scope>NUCLEOTIDE SEQUENCE [LARGE SCALE GENOMIC DNA]</scope>
    <source>
        <strain evidence="7 8">D216</strain>
    </source>
</reference>
<evidence type="ECO:0000256" key="5">
    <source>
        <dbReference type="RuleBase" id="RU003682"/>
    </source>
</evidence>
<evidence type="ECO:0000256" key="4">
    <source>
        <dbReference type="ARBA" id="ARBA00023004"/>
    </source>
</evidence>
<proteinExistence type="inferred from homology"/>
<name>A0A507BM79_9PEZI</name>
<dbReference type="InterPro" id="IPR026992">
    <property type="entry name" value="DIOX_N"/>
</dbReference>
<organism evidence="7 8">
    <name type="scientific">Thyridium curvatum</name>
    <dbReference type="NCBI Taxonomy" id="1093900"/>
    <lineage>
        <taxon>Eukaryota</taxon>
        <taxon>Fungi</taxon>
        <taxon>Dikarya</taxon>
        <taxon>Ascomycota</taxon>
        <taxon>Pezizomycotina</taxon>
        <taxon>Sordariomycetes</taxon>
        <taxon>Sordariomycetidae</taxon>
        <taxon>Thyridiales</taxon>
        <taxon>Thyridiaceae</taxon>
        <taxon>Thyridium</taxon>
    </lineage>
</organism>
<dbReference type="PANTHER" id="PTHR10209:SF804">
    <property type="entry name" value="FE2OG DIOXYGENASE DOMAIN-CONTAINING PROTEIN"/>
    <property type="match status" value="1"/>
</dbReference>
<keyword evidence="2 5" id="KW-0479">Metal-binding</keyword>
<dbReference type="GeneID" id="41969913"/>
<dbReference type="Gene3D" id="2.60.120.330">
    <property type="entry name" value="B-lactam Antibiotic, Isopenicillin N Synthase, Chain"/>
    <property type="match status" value="1"/>
</dbReference>
<evidence type="ECO:0000256" key="1">
    <source>
        <dbReference type="ARBA" id="ARBA00008056"/>
    </source>
</evidence>
<feature type="domain" description="Fe2OG dioxygenase" evidence="6">
    <location>
        <begin position="214"/>
        <end position="316"/>
    </location>
</feature>
<dbReference type="InParanoid" id="A0A507BM79"/>
<dbReference type="PANTHER" id="PTHR10209">
    <property type="entry name" value="OXIDOREDUCTASE, 2OG-FE II OXYGENASE FAMILY PROTEIN"/>
    <property type="match status" value="1"/>
</dbReference>
<dbReference type="GO" id="GO:0046872">
    <property type="term" value="F:metal ion binding"/>
    <property type="evidence" value="ECO:0007669"/>
    <property type="project" value="UniProtKB-KW"/>
</dbReference>
<keyword evidence="4 5" id="KW-0408">Iron</keyword>
<dbReference type="OrthoDB" id="288590at2759"/>
<dbReference type="InterPro" id="IPR044861">
    <property type="entry name" value="IPNS-like_FE2OG_OXY"/>
</dbReference>
<dbReference type="Pfam" id="PF03171">
    <property type="entry name" value="2OG-FeII_Oxy"/>
    <property type="match status" value="1"/>
</dbReference>
<evidence type="ECO:0000256" key="2">
    <source>
        <dbReference type="ARBA" id="ARBA00022723"/>
    </source>
</evidence>
<evidence type="ECO:0000259" key="6">
    <source>
        <dbReference type="PROSITE" id="PS51471"/>
    </source>
</evidence>
<comment type="similarity">
    <text evidence="1 5">Belongs to the iron/ascorbate-dependent oxidoreductase family.</text>
</comment>
<dbReference type="Proteomes" id="UP000319257">
    <property type="component" value="Unassembled WGS sequence"/>
</dbReference>
<dbReference type="PRINTS" id="PR00682">
    <property type="entry name" value="IPNSYNTHASE"/>
</dbReference>
<dbReference type="RefSeq" id="XP_031000320.1">
    <property type="nucleotide sequence ID" value="XM_031136658.1"/>
</dbReference>
<gene>
    <name evidence="7" type="ORF">E0L32_002466</name>
</gene>
<dbReference type="STRING" id="1093900.A0A507BM79"/>
<keyword evidence="8" id="KW-1185">Reference proteome</keyword>
<dbReference type="GO" id="GO:0044283">
    <property type="term" value="P:small molecule biosynthetic process"/>
    <property type="evidence" value="ECO:0007669"/>
    <property type="project" value="UniProtKB-ARBA"/>
</dbReference>
<sequence length="369" mass="41201">MAPGALVESEPKEVIFHAGKGAQKRYVLSGSDLKPTFESIPTVDFQNATSLDIDERRAVAREVYEAFTKVGFLYAINHGINKDLQDRTTSVIKEFFGLPHEEKMKIHINKSPVIKGYEGYLETRLDERTPGDLKEAFNIADDPYDPEQNAPPDLDLSTYPPPPLNQWPENPATFRSTIYEYRAAAQNFASTLLRIIALALDLPEDYFDHMTSFPMAGLRALHYPPQPTAADDAIGIGAHADYSWITLVNQLTDTPALEVLNANGHWVPAPPVEGSLVVNVGDFLERATNDKFVSTVHRVRNISGRERYSLAYFFSPSQDVMIKTVSTCLAPGETAKYEDVKAGDWQLERLLRARVNHPTSIAARQRGEI</sequence>
<dbReference type="InterPro" id="IPR005123">
    <property type="entry name" value="Oxoglu/Fe-dep_dioxygenase_dom"/>
</dbReference>
<dbReference type="SUPFAM" id="SSF51197">
    <property type="entry name" value="Clavaminate synthase-like"/>
    <property type="match status" value="1"/>
</dbReference>
<comment type="caution">
    <text evidence="7">The sequence shown here is derived from an EMBL/GenBank/DDBJ whole genome shotgun (WGS) entry which is preliminary data.</text>
</comment>